<proteinExistence type="predicted"/>
<dbReference type="PANTHER" id="PTHR37315">
    <property type="entry name" value="UPF0311 PROTEIN BLR7842"/>
    <property type="match status" value="1"/>
</dbReference>
<dbReference type="Gene3D" id="2.40.160.20">
    <property type="match status" value="1"/>
</dbReference>
<evidence type="ECO:0000256" key="1">
    <source>
        <dbReference type="SAM" id="MobiDB-lite"/>
    </source>
</evidence>
<dbReference type="InterPro" id="IPR020915">
    <property type="entry name" value="UPF0311"/>
</dbReference>
<comment type="caution">
    <text evidence="2">The sequence shown here is derived from an EMBL/GenBank/DDBJ whole genome shotgun (WGS) entry which is preliminary data.</text>
</comment>
<sequence>MTQITSAPDGDAADAHGPTIGRGRPALRYSFSIRAEVDPHLPIVQRDAEALEFIPITGGPVRGELSGEIVPGGGDWCLARADRAYNLEARYGIRTDGGAYVDVVNLGVLRHLPGESGGPGEMGYFMTTPTFRTAEPALQWLTRSVFVGQAQSDGTATTIDVYEVLAGPC</sequence>
<dbReference type="RefSeq" id="WP_344229291.1">
    <property type="nucleotide sequence ID" value="NZ_BAAALH010000002.1"/>
</dbReference>
<reference evidence="3" key="1">
    <citation type="journal article" date="2019" name="Int. J. Syst. Evol. Microbiol.">
        <title>The Global Catalogue of Microorganisms (GCM) 10K type strain sequencing project: providing services to taxonomists for standard genome sequencing and annotation.</title>
        <authorList>
            <consortium name="The Broad Institute Genomics Platform"/>
            <consortium name="The Broad Institute Genome Sequencing Center for Infectious Disease"/>
            <person name="Wu L."/>
            <person name="Ma J."/>
        </authorList>
    </citation>
    <scope>NUCLEOTIDE SEQUENCE [LARGE SCALE GENOMIC DNA]</scope>
    <source>
        <strain evidence="3">CGMCC 1.12125</strain>
    </source>
</reference>
<accession>A0ABV8XTJ0</accession>
<dbReference type="EMBL" id="JBHSEN010000001">
    <property type="protein sequence ID" value="MFC4428896.1"/>
    <property type="molecule type" value="Genomic_DNA"/>
</dbReference>
<keyword evidence="3" id="KW-1185">Reference proteome</keyword>
<evidence type="ECO:0000313" key="2">
    <source>
        <dbReference type="EMBL" id="MFC4428896.1"/>
    </source>
</evidence>
<dbReference type="Proteomes" id="UP001595965">
    <property type="component" value="Unassembled WGS sequence"/>
</dbReference>
<gene>
    <name evidence="2" type="ORF">ACFO0K_04280</name>
</gene>
<feature type="compositionally biased region" description="Low complexity" evidence="1">
    <location>
        <begin position="7"/>
        <end position="18"/>
    </location>
</feature>
<dbReference type="Pfam" id="PF11578">
    <property type="entry name" value="DUF3237"/>
    <property type="match status" value="1"/>
</dbReference>
<dbReference type="PANTHER" id="PTHR37315:SF1">
    <property type="entry name" value="UPF0311 PROTEIN BLR7842"/>
    <property type="match status" value="1"/>
</dbReference>
<organism evidence="2 3">
    <name type="scientific">Citricoccus alkalitolerans</name>
    <dbReference type="NCBI Taxonomy" id="246603"/>
    <lineage>
        <taxon>Bacteria</taxon>
        <taxon>Bacillati</taxon>
        <taxon>Actinomycetota</taxon>
        <taxon>Actinomycetes</taxon>
        <taxon>Micrococcales</taxon>
        <taxon>Micrococcaceae</taxon>
        <taxon>Citricoccus</taxon>
    </lineage>
</organism>
<name>A0ABV8XTJ0_9MICC</name>
<feature type="region of interest" description="Disordered" evidence="1">
    <location>
        <begin position="1"/>
        <end position="21"/>
    </location>
</feature>
<protein>
    <submittedName>
        <fullName evidence="2">DUF3237 domain-containing protein</fullName>
    </submittedName>
</protein>
<evidence type="ECO:0000313" key="3">
    <source>
        <dbReference type="Proteomes" id="UP001595965"/>
    </source>
</evidence>